<dbReference type="AlphaFoldDB" id="A0A432MFN1"/>
<dbReference type="InterPro" id="IPR013517">
    <property type="entry name" value="FG-GAP"/>
</dbReference>
<dbReference type="SUPFAM" id="SSF48452">
    <property type="entry name" value="TPR-like"/>
    <property type="match status" value="2"/>
</dbReference>
<dbReference type="EMBL" id="RYZH01000045">
    <property type="protein sequence ID" value="RUL84906.1"/>
    <property type="molecule type" value="Genomic_DNA"/>
</dbReference>
<accession>A0A432MFN1</accession>
<dbReference type="Gene3D" id="1.25.40.10">
    <property type="entry name" value="Tetratricopeptide repeat domain"/>
    <property type="match status" value="1"/>
</dbReference>
<evidence type="ECO:0000259" key="3">
    <source>
        <dbReference type="Pfam" id="PF07593"/>
    </source>
</evidence>
<reference evidence="4 5" key="2">
    <citation type="submission" date="2019-01" db="EMBL/GenBank/DDBJ databases">
        <title>Tautonia sociabilis, a novel thermotolerant planctomycete of Isosphaeraceae family, isolated from a 4000 m deep subterranean habitat.</title>
        <authorList>
            <person name="Kovaleva O.L."/>
            <person name="Elcheninov A.G."/>
            <person name="Van Heerden E."/>
            <person name="Toshchakov S.V."/>
            <person name="Novikov A."/>
            <person name="Bonch-Osmolovskaya E.A."/>
            <person name="Kublanov I.V."/>
        </authorList>
    </citation>
    <scope>NUCLEOTIDE SEQUENCE [LARGE SCALE GENOMIC DNA]</scope>
    <source>
        <strain evidence="4 5">GM2012</strain>
    </source>
</reference>
<dbReference type="InterPro" id="IPR027039">
    <property type="entry name" value="Crtac1"/>
</dbReference>
<comment type="caution">
    <text evidence="4">The sequence shown here is derived from an EMBL/GenBank/DDBJ whole genome shotgun (WGS) entry which is preliminary data.</text>
</comment>
<evidence type="ECO:0000313" key="4">
    <source>
        <dbReference type="EMBL" id="RUL84906.1"/>
    </source>
</evidence>
<organism evidence="4 5">
    <name type="scientific">Tautonia sociabilis</name>
    <dbReference type="NCBI Taxonomy" id="2080755"/>
    <lineage>
        <taxon>Bacteria</taxon>
        <taxon>Pseudomonadati</taxon>
        <taxon>Planctomycetota</taxon>
        <taxon>Planctomycetia</taxon>
        <taxon>Isosphaerales</taxon>
        <taxon>Isosphaeraceae</taxon>
        <taxon>Tautonia</taxon>
    </lineage>
</organism>
<gene>
    <name evidence="4" type="ORF">TsocGM_19740</name>
</gene>
<feature type="transmembrane region" description="Helical" evidence="2">
    <location>
        <begin position="21"/>
        <end position="39"/>
    </location>
</feature>
<evidence type="ECO:0000313" key="5">
    <source>
        <dbReference type="Proteomes" id="UP000280296"/>
    </source>
</evidence>
<evidence type="ECO:0000256" key="1">
    <source>
        <dbReference type="ARBA" id="ARBA00022729"/>
    </source>
</evidence>
<dbReference type="Pfam" id="PF13517">
    <property type="entry name" value="FG-GAP_3"/>
    <property type="match status" value="2"/>
</dbReference>
<protein>
    <recommendedName>
        <fullName evidence="3">ASPIC/UnbV domain-containing protein</fullName>
    </recommendedName>
</protein>
<dbReference type="PANTHER" id="PTHR16026:SF0">
    <property type="entry name" value="CARTILAGE ACIDIC PROTEIN 1"/>
    <property type="match status" value="1"/>
</dbReference>
<dbReference type="Gene3D" id="2.130.10.130">
    <property type="entry name" value="Integrin alpha, N-terminal"/>
    <property type="match status" value="2"/>
</dbReference>
<keyword evidence="5" id="KW-1185">Reference proteome</keyword>
<dbReference type="InterPro" id="IPR011519">
    <property type="entry name" value="UnbV_ASPIC"/>
</dbReference>
<proteinExistence type="predicted"/>
<dbReference type="Pfam" id="PF07593">
    <property type="entry name" value="UnbV_ASPIC"/>
    <property type="match status" value="1"/>
</dbReference>
<dbReference type="OrthoDB" id="1488578at2"/>
<sequence length="976" mass="104855">MTRRTTADDQTPSRWRGLGRAIARLVLAALPLVAAGWGWQEWRFRTGLAAARAEYSAGAIDSARDRLSRLADHRPRHGETLYLLGLCEQAMGRPAAARDAWARVPEHSPSFGEAATRQASIAIAAGRYQEAEDRALAALRVPGPHEEMARTVFALLLYLEGRLDEYRDWLLDGLDAEPDPTRNLVELWQLDAAPYPLETTRAALVKASRASPNDPRVLLARANLAIRSGAHDEAARLLDACDRLLPDDPATARSRLSLAIATDDLDGARAALRRLGPGGLSRSRALAVRAWFASKRGDPDAERAVLERWIELEPSNQSALERLIGLAVATGQLDRAAELRRRKSELDLAFETYRGLIGRGTSPGRAAELARTAEALGRRQEAAAWWRLHQSYAPDDPEPARALARLGAEIAAVETETAAFDLSDLAPGAAPLAPETSLPSFLPSFADEAGRAGLRFSYDSGKSPNRQMPETMGGGVGLLDCDGDGLLDVYLVQGGPFPPDSARPNDGDRLFRNLGDASFEDVTGPSGLAGLSRGYGHGVAVGDIDNDGDPDLFLTRWRSYALFLNDGDGTFSDATDAFGLGGDRGWPTSAAFADLDLDGDLDLYVCHYVAWDPERPRPCAHPETFEPVYCAPLVVPAEADRLYRNDGDRFVDVTEEAGIVDRDGRGLGVVAADVDGDTLVDLYVANDATANFLFRNLGGLRFEEVGMPAGLAANASGGFEGSMGIAFGDLDGDALPELAVTNLYGESTTLYRNLGRGIFVDQTEPSGLGIASRFLLGFGMGFLDFDNDGFLDLAVANGHVNDYRPDFPYAMPAQLLAGDGRRLVDVTEQAGPSFTTPRVGRALALGDLDNDGRVDGVLVPLDSPVALLRNRTAGGRFVTFRLEGTESNRDGVGARVTLEAGGRRQVSWRQGGGSYQSAHDGRLHFGLGTADRIDSVEIRWPSGRVDRLEDLDADTGYLIREGAPAPSPLPGFPGPP</sequence>
<name>A0A432MFN1_9BACT</name>
<dbReference type="RefSeq" id="WP_126727181.1">
    <property type="nucleotide sequence ID" value="NZ_RYZH01000045.1"/>
</dbReference>
<dbReference type="SUPFAM" id="SSF69318">
    <property type="entry name" value="Integrin alpha N-terminal domain"/>
    <property type="match status" value="1"/>
</dbReference>
<dbReference type="PANTHER" id="PTHR16026">
    <property type="entry name" value="CARTILAGE ACIDIC PROTEIN 1"/>
    <property type="match status" value="1"/>
</dbReference>
<dbReference type="InterPro" id="IPR011990">
    <property type="entry name" value="TPR-like_helical_dom_sf"/>
</dbReference>
<keyword evidence="1" id="KW-0732">Signal</keyword>
<evidence type="ECO:0000256" key="2">
    <source>
        <dbReference type="SAM" id="Phobius"/>
    </source>
</evidence>
<reference evidence="4 5" key="1">
    <citation type="submission" date="2018-12" db="EMBL/GenBank/DDBJ databases">
        <authorList>
            <person name="Toschakov S.V."/>
        </authorList>
    </citation>
    <scope>NUCLEOTIDE SEQUENCE [LARGE SCALE GENOMIC DNA]</scope>
    <source>
        <strain evidence="4 5">GM2012</strain>
    </source>
</reference>
<keyword evidence="2" id="KW-1133">Transmembrane helix</keyword>
<dbReference type="Proteomes" id="UP000280296">
    <property type="component" value="Unassembled WGS sequence"/>
</dbReference>
<keyword evidence="2" id="KW-0472">Membrane</keyword>
<dbReference type="InterPro" id="IPR028994">
    <property type="entry name" value="Integrin_alpha_N"/>
</dbReference>
<keyword evidence="2" id="KW-0812">Transmembrane</keyword>
<feature type="domain" description="ASPIC/UnbV" evidence="3">
    <location>
        <begin position="891"/>
        <end position="955"/>
    </location>
</feature>